<feature type="domain" description="Elongation factor EFG" evidence="6">
    <location>
        <begin position="1"/>
        <end position="80"/>
    </location>
</feature>
<dbReference type="InterPro" id="IPR035647">
    <property type="entry name" value="EFG_III/V"/>
</dbReference>
<dbReference type="GO" id="GO:0005525">
    <property type="term" value="F:GTP binding"/>
    <property type="evidence" value="ECO:0007669"/>
    <property type="project" value="UniProtKB-KW"/>
</dbReference>
<keyword evidence="4" id="KW-0342">GTP-binding</keyword>
<reference evidence="8" key="1">
    <citation type="submission" date="2017-09" db="EMBL/GenBank/DDBJ databases">
        <title>Depth-based differentiation of microbial function through sediment-hosted aquifers and enrichment of novel symbionts in the deep terrestrial subsurface.</title>
        <authorList>
            <person name="Probst A.J."/>
            <person name="Ladd B."/>
            <person name="Jarett J.K."/>
            <person name="Geller-Mcgrath D.E."/>
            <person name="Sieber C.M.K."/>
            <person name="Emerson J.B."/>
            <person name="Anantharaman K."/>
            <person name="Thomas B.C."/>
            <person name="Malmstrom R."/>
            <person name="Stieglmeier M."/>
            <person name="Klingl A."/>
            <person name="Woyke T."/>
            <person name="Ryan C.M."/>
            <person name="Banfield J.F."/>
        </authorList>
    </citation>
    <scope>NUCLEOTIDE SEQUENCE [LARGE SCALE GENOMIC DNA]</scope>
</reference>
<dbReference type="AlphaFoldDB" id="A0A2M7CJ49"/>
<feature type="region of interest" description="Disordered" evidence="5">
    <location>
        <begin position="1"/>
        <end position="31"/>
    </location>
</feature>
<evidence type="ECO:0000256" key="1">
    <source>
        <dbReference type="ARBA" id="ARBA00022741"/>
    </source>
</evidence>
<evidence type="ECO:0000256" key="4">
    <source>
        <dbReference type="ARBA" id="ARBA00023134"/>
    </source>
</evidence>
<name>A0A2M7CJ49_9BACT</name>
<dbReference type="GO" id="GO:0032790">
    <property type="term" value="P:ribosome disassembly"/>
    <property type="evidence" value="ECO:0007669"/>
    <property type="project" value="TreeGrafter"/>
</dbReference>
<dbReference type="GO" id="GO:0003746">
    <property type="term" value="F:translation elongation factor activity"/>
    <property type="evidence" value="ECO:0007669"/>
    <property type="project" value="UniProtKB-KW"/>
</dbReference>
<keyword evidence="2 7" id="KW-0251">Elongation factor</keyword>
<protein>
    <submittedName>
        <fullName evidence="7">Elongation factor G</fullName>
    </submittedName>
</protein>
<evidence type="ECO:0000256" key="3">
    <source>
        <dbReference type="ARBA" id="ARBA00022917"/>
    </source>
</evidence>
<evidence type="ECO:0000313" key="7">
    <source>
        <dbReference type="EMBL" id="PIV25656.1"/>
    </source>
</evidence>
<feature type="non-terminal residue" evidence="7">
    <location>
        <position position="1"/>
    </location>
</feature>
<organism evidence="7 8">
    <name type="scientific">Candidatus Berkelbacteria bacterium CG03_land_8_20_14_0_80_40_36</name>
    <dbReference type="NCBI Taxonomy" id="1974509"/>
    <lineage>
        <taxon>Bacteria</taxon>
        <taxon>Candidatus Berkelbacteria</taxon>
    </lineage>
</organism>
<keyword evidence="3" id="KW-0648">Protein biosynthesis</keyword>
<accession>A0A2M7CJ49</accession>
<comment type="caution">
    <text evidence="7">The sequence shown here is derived from an EMBL/GenBank/DDBJ whole genome shotgun (WGS) entry which is preliminary data.</text>
</comment>
<dbReference type="SMART" id="SM00838">
    <property type="entry name" value="EFG_C"/>
    <property type="match status" value="1"/>
</dbReference>
<feature type="compositionally biased region" description="Basic and acidic residues" evidence="5">
    <location>
        <begin position="18"/>
        <end position="31"/>
    </location>
</feature>
<dbReference type="SUPFAM" id="SSF54980">
    <property type="entry name" value="EF-G C-terminal domain-like"/>
    <property type="match status" value="1"/>
</dbReference>
<evidence type="ECO:0000259" key="6">
    <source>
        <dbReference type="SMART" id="SM00838"/>
    </source>
</evidence>
<keyword evidence="1" id="KW-0547">Nucleotide-binding</keyword>
<dbReference type="InterPro" id="IPR000640">
    <property type="entry name" value="EFG_V-like"/>
</dbReference>
<gene>
    <name evidence="7" type="primary">fusA</name>
    <name evidence="7" type="ORF">COS38_00365</name>
</gene>
<dbReference type="Gene3D" id="3.30.70.240">
    <property type="match status" value="1"/>
</dbReference>
<dbReference type="Proteomes" id="UP000229966">
    <property type="component" value="Unassembled WGS sequence"/>
</dbReference>
<evidence type="ECO:0000256" key="5">
    <source>
        <dbReference type="SAM" id="MobiDB-lite"/>
    </source>
</evidence>
<dbReference type="PANTHER" id="PTHR43261:SF1">
    <property type="entry name" value="RIBOSOME-RELEASING FACTOR 2, MITOCHONDRIAL"/>
    <property type="match status" value="1"/>
</dbReference>
<proteinExistence type="predicted"/>
<dbReference type="PANTHER" id="PTHR43261">
    <property type="entry name" value="TRANSLATION ELONGATION FACTOR G-RELATED"/>
    <property type="match status" value="1"/>
</dbReference>
<evidence type="ECO:0000256" key="2">
    <source>
        <dbReference type="ARBA" id="ARBA00022768"/>
    </source>
</evidence>
<sequence>IEATTPDNYFGDVMGDLSSKRGQIEETSERGPVKAIDAKVPLAEMFGYSTSLRSMTQGRGNYSMEFDHYAPVPKNITQNIIEGKSK</sequence>
<dbReference type="InterPro" id="IPR035649">
    <property type="entry name" value="EFG_V"/>
</dbReference>
<dbReference type="CDD" id="cd03713">
    <property type="entry name" value="EFG_mtEFG_C"/>
    <property type="match status" value="1"/>
</dbReference>
<dbReference type="Pfam" id="PF00679">
    <property type="entry name" value="EFG_C"/>
    <property type="match status" value="1"/>
</dbReference>
<dbReference type="EMBL" id="PEUM01000011">
    <property type="protein sequence ID" value="PIV25656.1"/>
    <property type="molecule type" value="Genomic_DNA"/>
</dbReference>
<dbReference type="FunFam" id="3.30.70.240:FF:000001">
    <property type="entry name" value="Elongation factor G"/>
    <property type="match status" value="1"/>
</dbReference>
<evidence type="ECO:0000313" key="8">
    <source>
        <dbReference type="Proteomes" id="UP000229966"/>
    </source>
</evidence>